<accession>A0A949NDA8</accession>
<dbReference type="SUPFAM" id="SSF51735">
    <property type="entry name" value="NAD(P)-binding Rossmann-fold domains"/>
    <property type="match status" value="1"/>
</dbReference>
<evidence type="ECO:0000313" key="4">
    <source>
        <dbReference type="Proteomes" id="UP000712157"/>
    </source>
</evidence>
<dbReference type="InterPro" id="IPR013149">
    <property type="entry name" value="ADH-like_C"/>
</dbReference>
<dbReference type="PANTHER" id="PTHR43401:SF2">
    <property type="entry name" value="L-THREONINE 3-DEHYDROGENASE"/>
    <property type="match status" value="1"/>
</dbReference>
<dbReference type="RefSeq" id="WP_238720755.1">
    <property type="nucleotide sequence ID" value="NZ_JAHQCW010000005.1"/>
</dbReference>
<organism evidence="3 4">
    <name type="scientific">Diplocloster agilis</name>
    <dbReference type="NCBI Taxonomy" id="2850323"/>
    <lineage>
        <taxon>Bacteria</taxon>
        <taxon>Bacillati</taxon>
        <taxon>Bacillota</taxon>
        <taxon>Clostridia</taxon>
        <taxon>Lachnospirales</taxon>
        <taxon>Lachnospiraceae</taxon>
        <taxon>Diplocloster</taxon>
    </lineage>
</organism>
<dbReference type="PANTHER" id="PTHR43401">
    <property type="entry name" value="L-THREONINE 3-DEHYDROGENASE"/>
    <property type="match status" value="1"/>
</dbReference>
<name>A0A949NDA8_9FIRM</name>
<evidence type="ECO:0000259" key="2">
    <source>
        <dbReference type="Pfam" id="PF00107"/>
    </source>
</evidence>
<dbReference type="SUPFAM" id="SSF50129">
    <property type="entry name" value="GroES-like"/>
    <property type="match status" value="1"/>
</dbReference>
<protein>
    <submittedName>
        <fullName evidence="3">Zinc-binding dehydrogenase</fullName>
    </submittedName>
</protein>
<feature type="domain" description="Alcohol dehydrogenase-like C-terminal" evidence="2">
    <location>
        <begin position="187"/>
        <end position="328"/>
    </location>
</feature>
<dbReference type="GO" id="GO:0016491">
    <property type="term" value="F:oxidoreductase activity"/>
    <property type="evidence" value="ECO:0007669"/>
    <property type="project" value="UniProtKB-KW"/>
</dbReference>
<dbReference type="Proteomes" id="UP000712157">
    <property type="component" value="Unassembled WGS sequence"/>
</dbReference>
<gene>
    <name evidence="3" type="ORF">KTH89_04405</name>
</gene>
<dbReference type="Gene3D" id="3.40.50.720">
    <property type="entry name" value="NAD(P)-binding Rossmann-like Domain"/>
    <property type="match status" value="1"/>
</dbReference>
<comment type="caution">
    <text evidence="3">The sequence shown here is derived from an EMBL/GenBank/DDBJ whole genome shotgun (WGS) entry which is preliminary data.</text>
</comment>
<dbReference type="EMBL" id="JAHQCW010000005">
    <property type="protein sequence ID" value="MBU9735766.1"/>
    <property type="molecule type" value="Genomic_DNA"/>
</dbReference>
<sequence>MRTKGVRIYGVKDLRLEEFELPPMGEDEMTATIYTDSICMSTYKVAIMGKENKRVPEDIDRNPILIGHEFCGVITGIGEKWKDKYQIGQRFVMQTSLNVKGSLAAPGFSFPYVGGDATHIVIPNIVMERDCIIKYEGSSWFRGCMAEPMGCIGAGFDGCYHVDPETREHRMGISPGGAMAILGGCGPMGLGCIDYALHCDNHPRLVVVTDVNEERLARAKRIFTKEKADKQGVRLEFLNSARSDVYAELMRLSPEGYQDVFNMTPVASVAELADQILANDGCHMFFAGPTDQNLRAKINLYNVHYAGTHTIGVTGGTLHSMKHCVEMMSAGQLHPEVMITHIGGLDAVVDTTLNLPSIPGGKKLIYNQIRLPLTALTDFEALGKSDPMFRQLDEIVKANDMLWCEEAEQVLMQQALPI</sequence>
<evidence type="ECO:0000313" key="3">
    <source>
        <dbReference type="EMBL" id="MBU9735766.1"/>
    </source>
</evidence>
<keyword evidence="1" id="KW-0560">Oxidoreductase</keyword>
<dbReference type="InterPro" id="IPR011032">
    <property type="entry name" value="GroES-like_sf"/>
</dbReference>
<dbReference type="Gene3D" id="3.90.180.10">
    <property type="entry name" value="Medium-chain alcohol dehydrogenases, catalytic domain"/>
    <property type="match status" value="1"/>
</dbReference>
<keyword evidence="4" id="KW-1185">Reference proteome</keyword>
<dbReference type="AlphaFoldDB" id="A0A949NDA8"/>
<evidence type="ECO:0000256" key="1">
    <source>
        <dbReference type="ARBA" id="ARBA00023002"/>
    </source>
</evidence>
<reference evidence="3" key="1">
    <citation type="submission" date="2021-06" db="EMBL/GenBank/DDBJ databases">
        <title>Description of novel taxa of the family Lachnospiraceae.</title>
        <authorList>
            <person name="Chaplin A.V."/>
            <person name="Sokolova S.R."/>
            <person name="Pikina A.P."/>
            <person name="Korzhanova M."/>
            <person name="Belova V."/>
            <person name="Korostin D."/>
            <person name="Efimov B.A."/>
        </authorList>
    </citation>
    <scope>NUCLEOTIDE SEQUENCE</scope>
    <source>
        <strain evidence="3">ASD5720</strain>
    </source>
</reference>
<proteinExistence type="predicted"/>
<dbReference type="Pfam" id="PF00107">
    <property type="entry name" value="ADH_zinc_N"/>
    <property type="match status" value="1"/>
</dbReference>
<dbReference type="InterPro" id="IPR050129">
    <property type="entry name" value="Zn_alcohol_dh"/>
</dbReference>
<dbReference type="InterPro" id="IPR036291">
    <property type="entry name" value="NAD(P)-bd_dom_sf"/>
</dbReference>